<dbReference type="GO" id="GO:0003677">
    <property type="term" value="F:DNA binding"/>
    <property type="evidence" value="ECO:0007669"/>
    <property type="project" value="InterPro"/>
</dbReference>
<dbReference type="InterPro" id="IPR031856">
    <property type="entry name" value="YdaS_toxin-like"/>
</dbReference>
<reference evidence="2" key="1">
    <citation type="submission" date="2022-09" db="EMBL/GenBank/DDBJ databases">
        <title>Intensive care unit water sources are persistently colonized with multi-drug resistant bacteria and are the site of extensive horizontal gene transfer of antibiotic resistance genes.</title>
        <authorList>
            <person name="Diorio-Toth L."/>
        </authorList>
    </citation>
    <scope>NUCLEOTIDE SEQUENCE</scope>
    <source>
        <strain evidence="2">GD03832</strain>
    </source>
</reference>
<organism evidence="2 3">
    <name type="scientific">Comamonas thiooxydans</name>
    <dbReference type="NCBI Taxonomy" id="363952"/>
    <lineage>
        <taxon>Bacteria</taxon>
        <taxon>Pseudomonadati</taxon>
        <taxon>Pseudomonadota</taxon>
        <taxon>Betaproteobacteria</taxon>
        <taxon>Burkholderiales</taxon>
        <taxon>Comamonadaceae</taxon>
        <taxon>Comamonas</taxon>
    </lineage>
</organism>
<dbReference type="Gene3D" id="1.10.260.40">
    <property type="entry name" value="lambda repressor-like DNA-binding domains"/>
    <property type="match status" value="1"/>
</dbReference>
<evidence type="ECO:0000256" key="1">
    <source>
        <dbReference type="SAM" id="MobiDB-lite"/>
    </source>
</evidence>
<evidence type="ECO:0000313" key="2">
    <source>
        <dbReference type="EMBL" id="MDH1335833.1"/>
    </source>
</evidence>
<name>A0AA42Q212_9BURK</name>
<protein>
    <submittedName>
        <fullName evidence="2">Helix-turn-helix domain-containing protein</fullName>
    </submittedName>
</protein>
<accession>A0AA42Q212</accession>
<proteinExistence type="predicted"/>
<gene>
    <name evidence="2" type="ORF">N5D63_16940</name>
</gene>
<dbReference type="InterPro" id="IPR010982">
    <property type="entry name" value="Lambda_DNA-bd_dom_sf"/>
</dbReference>
<feature type="region of interest" description="Disordered" evidence="1">
    <location>
        <begin position="57"/>
        <end position="86"/>
    </location>
</feature>
<dbReference type="AlphaFoldDB" id="A0AA42Q212"/>
<dbReference type="EMBL" id="JAOCEK010000015">
    <property type="protein sequence ID" value="MDH1335833.1"/>
    <property type="molecule type" value="Genomic_DNA"/>
</dbReference>
<dbReference type="RefSeq" id="WP_280008709.1">
    <property type="nucleotide sequence ID" value="NZ_JAOCEK010000015.1"/>
</dbReference>
<dbReference type="Proteomes" id="UP001161065">
    <property type="component" value="Unassembled WGS sequence"/>
</dbReference>
<comment type="caution">
    <text evidence="2">The sequence shown here is derived from an EMBL/GenBank/DDBJ whole genome shotgun (WGS) entry which is preliminary data.</text>
</comment>
<dbReference type="Pfam" id="PF15943">
    <property type="entry name" value="YdaS_toxin"/>
    <property type="match status" value="1"/>
</dbReference>
<evidence type="ECO:0000313" key="3">
    <source>
        <dbReference type="Proteomes" id="UP001161065"/>
    </source>
</evidence>
<sequence length="86" mass="9663">MRLKKYFFDLDSAGRDSLASSCGTTRGHLQNVAYGYRDASPNLAVCIERATNGTVSRRDLRPDDWQDIWPELSQPSTPEKEVDGND</sequence>